<evidence type="ECO:0000256" key="10">
    <source>
        <dbReference type="SAM" id="Phobius"/>
    </source>
</evidence>
<dbReference type="InterPro" id="IPR011701">
    <property type="entry name" value="MFS"/>
</dbReference>
<sequence length="860" mass="94372">MPIRYKSSTDDDVQVNIEVIQREQDVYRRLGQCDDVVPYISFSETTTELAFMENGDLRTYLTKNRPPPSKSLQLSRQMARTLVRIHDRRVIVADIASRNFLLASDLSVKFCDFTESSIMPPHIDMETADDNGYSIQTDIGQLGAVMYEVVTGERLFENRPHTWRFHTAYHHTRGHSWRHYISCLGQETVLSTEPADYSQSSTSFMTFLKTDFAAQNLDNTRTIVIELEDGEFKFSYQEMSQVQSSSLSSSNSEDRIPRHGSNEDQDQEQAKHMTDTTPNKTDTSGYKLGQVHEPSQEKVHASPQRSELEPVSTSAPSPASTPPDNDDKPSRGRFRVLAIFTALSLSLLIAALDQTIVATVIPTIAADLHSAAGYVWIGGAYLLANAAGANIWANLSDIWGRKPVLLAAVALFFGSSIVCATAVDMTMLIVGRALEGVAGGGLIQLVTITISDLFSVRRRSLYLGLLEFMWAIAGAVGPIMGGALTQAVSWRWIYWINLPVCGTAFLLLLIFLDVHNPRTAMLDGIRAIDWFGSVSILGLTLMLLLGLDFGGQIPWGSPQVICLIVVGCLLSLVFVYCEKRLARYPLMPLGIFKNVSNVACFVVAFSHGMVFIGGEYYLPLYFQSVKEASPLHSGLLILPIVLTESFLSALAGVIIHRTGRYLELIRVGTAFTVLGTGLYIDLDTDSSLGQIIGFQIVAGIGSGLLFSPPLIAMQSNVSQADTAAATATFGFVRNLATASSIVLGGVIFQNSMTLRKTSLRAAGLSPALTEQLAGADAAANVLLLRNSTTTVLGLQQQQRQAIKDAFAWSLRNMWILYMSVAAVGMVASAFVSKQRLSKEHVETKTGIKERERQRQRHLEK</sequence>
<feature type="transmembrane region" description="Helical" evidence="10">
    <location>
        <begin position="527"/>
        <end position="547"/>
    </location>
</feature>
<dbReference type="InterPro" id="IPR020846">
    <property type="entry name" value="MFS_dom"/>
</dbReference>
<dbReference type="Pfam" id="PF00069">
    <property type="entry name" value="Pkinase"/>
    <property type="match status" value="1"/>
</dbReference>
<comment type="caution">
    <text evidence="13">The sequence shown here is derived from an EMBL/GenBank/DDBJ whole genome shotgun (WGS) entry which is preliminary data.</text>
</comment>
<evidence type="ECO:0000256" key="3">
    <source>
        <dbReference type="ARBA" id="ARBA00022692"/>
    </source>
</evidence>
<feature type="transmembrane region" description="Helical" evidence="10">
    <location>
        <begin position="436"/>
        <end position="454"/>
    </location>
</feature>
<gene>
    <name evidence="13" type="ORF">T310_5350</name>
</gene>
<proteinExistence type="inferred from homology"/>
<dbReference type="GO" id="GO:0004672">
    <property type="term" value="F:protein kinase activity"/>
    <property type="evidence" value="ECO:0007669"/>
    <property type="project" value="InterPro"/>
</dbReference>
<dbReference type="Gene3D" id="1.20.1250.20">
    <property type="entry name" value="MFS general substrate transporter like domains"/>
    <property type="match status" value="1"/>
</dbReference>
<dbReference type="FunFam" id="1.20.1250.20:FF:000196">
    <property type="entry name" value="MFS toxin efflux pump (AflT)"/>
    <property type="match status" value="1"/>
</dbReference>
<dbReference type="InterPro" id="IPR011009">
    <property type="entry name" value="Kinase-like_dom_sf"/>
</dbReference>
<feature type="transmembrane region" description="Helical" evidence="10">
    <location>
        <begin position="630"/>
        <end position="654"/>
    </location>
</feature>
<feature type="transmembrane region" description="Helical" evidence="10">
    <location>
        <begin position="404"/>
        <end position="430"/>
    </location>
</feature>
<dbReference type="RefSeq" id="XP_013327233.1">
    <property type="nucleotide sequence ID" value="XM_013471779.1"/>
</dbReference>
<feature type="transmembrane region" description="Helical" evidence="10">
    <location>
        <begin position="692"/>
        <end position="711"/>
    </location>
</feature>
<protein>
    <recommendedName>
        <fullName evidence="7">Efflux pump dotC</fullName>
    </recommendedName>
    <alternativeName>
        <fullName evidence="8">Dothistromin biosynthesis protein C</fullName>
    </alternativeName>
</protein>
<dbReference type="AlphaFoldDB" id="A0A0F4YS15"/>
<dbReference type="OrthoDB" id="10021397at2759"/>
<keyword evidence="4 10" id="KW-1133">Transmembrane helix</keyword>
<dbReference type="Gene3D" id="1.20.1720.10">
    <property type="entry name" value="Multidrug resistance protein D"/>
    <property type="match status" value="1"/>
</dbReference>
<dbReference type="GO" id="GO:0005886">
    <property type="term" value="C:plasma membrane"/>
    <property type="evidence" value="ECO:0007669"/>
    <property type="project" value="TreeGrafter"/>
</dbReference>
<keyword evidence="14" id="KW-1185">Reference proteome</keyword>
<feature type="transmembrane region" description="Helical" evidence="10">
    <location>
        <begin position="492"/>
        <end position="515"/>
    </location>
</feature>
<evidence type="ECO:0000256" key="1">
    <source>
        <dbReference type="ARBA" id="ARBA00004128"/>
    </source>
</evidence>
<feature type="compositionally biased region" description="Polar residues" evidence="9">
    <location>
        <begin position="275"/>
        <end position="284"/>
    </location>
</feature>
<dbReference type="GO" id="GO:0022857">
    <property type="term" value="F:transmembrane transporter activity"/>
    <property type="evidence" value="ECO:0007669"/>
    <property type="project" value="InterPro"/>
</dbReference>
<evidence type="ECO:0000256" key="7">
    <source>
        <dbReference type="ARBA" id="ARBA00069956"/>
    </source>
</evidence>
<dbReference type="GO" id="GO:0005524">
    <property type="term" value="F:ATP binding"/>
    <property type="evidence" value="ECO:0007669"/>
    <property type="project" value="InterPro"/>
</dbReference>
<feature type="transmembrane region" description="Helical" evidence="10">
    <location>
        <begin position="336"/>
        <end position="361"/>
    </location>
</feature>
<evidence type="ECO:0000313" key="14">
    <source>
        <dbReference type="Proteomes" id="UP000053958"/>
    </source>
</evidence>
<feature type="transmembrane region" description="Helical" evidence="10">
    <location>
        <begin position="814"/>
        <end position="831"/>
    </location>
</feature>
<feature type="transmembrane region" description="Helical" evidence="10">
    <location>
        <begin position="598"/>
        <end position="618"/>
    </location>
</feature>
<dbReference type="PROSITE" id="PS50011">
    <property type="entry name" value="PROTEIN_KINASE_DOM"/>
    <property type="match status" value="1"/>
</dbReference>
<accession>A0A0F4YS15</accession>
<dbReference type="Gene3D" id="1.10.510.10">
    <property type="entry name" value="Transferase(Phosphotransferase) domain 1"/>
    <property type="match status" value="1"/>
</dbReference>
<feature type="transmembrane region" description="Helical" evidence="10">
    <location>
        <begin position="373"/>
        <end position="392"/>
    </location>
</feature>
<feature type="compositionally biased region" description="Basic and acidic residues" evidence="9">
    <location>
        <begin position="252"/>
        <end position="274"/>
    </location>
</feature>
<comment type="subcellular location">
    <subcellularLocation>
        <location evidence="1">Vacuole membrane</location>
        <topology evidence="1">Multi-pass membrane protein</topology>
    </subcellularLocation>
</comment>
<evidence type="ECO:0000259" key="11">
    <source>
        <dbReference type="PROSITE" id="PS50011"/>
    </source>
</evidence>
<dbReference type="EMBL" id="LASV01000244">
    <property type="protein sequence ID" value="KKA20621.1"/>
    <property type="molecule type" value="Genomic_DNA"/>
</dbReference>
<keyword evidence="3 10" id="KW-0812">Transmembrane</keyword>
<dbReference type="InterPro" id="IPR036259">
    <property type="entry name" value="MFS_trans_sf"/>
</dbReference>
<comment type="similarity">
    <text evidence="2">Belongs to the major facilitator superfamily. TCR/Tet family.</text>
</comment>
<evidence type="ECO:0000313" key="13">
    <source>
        <dbReference type="EMBL" id="KKA20621.1"/>
    </source>
</evidence>
<feature type="transmembrane region" description="Helical" evidence="10">
    <location>
        <begin position="461"/>
        <end position="480"/>
    </location>
</feature>
<reference evidence="13 14" key="1">
    <citation type="submission" date="2015-04" db="EMBL/GenBank/DDBJ databases">
        <authorList>
            <person name="Heijne W.H."/>
            <person name="Fedorova N.D."/>
            <person name="Nierman W.C."/>
            <person name="Vollebregt A.W."/>
            <person name="Zhao Z."/>
            <person name="Wu L."/>
            <person name="Kumar M."/>
            <person name="Stam H."/>
            <person name="van den Berg M.A."/>
            <person name="Pel H.J."/>
        </authorList>
    </citation>
    <scope>NUCLEOTIDE SEQUENCE [LARGE SCALE GENOMIC DNA]</scope>
    <source>
        <strain evidence="13 14">CBS 393.64</strain>
    </source>
</reference>
<feature type="domain" description="Protein kinase" evidence="11">
    <location>
        <begin position="1"/>
        <end position="247"/>
    </location>
</feature>
<dbReference type="InterPro" id="IPR000719">
    <property type="entry name" value="Prot_kinase_dom"/>
</dbReference>
<dbReference type="Pfam" id="PF07690">
    <property type="entry name" value="MFS_1"/>
    <property type="match status" value="1"/>
</dbReference>
<dbReference type="SUPFAM" id="SSF103473">
    <property type="entry name" value="MFS general substrate transporter"/>
    <property type="match status" value="1"/>
</dbReference>
<dbReference type="GeneID" id="25317695"/>
<evidence type="ECO:0000256" key="9">
    <source>
        <dbReference type="SAM" id="MobiDB-lite"/>
    </source>
</evidence>
<dbReference type="SUPFAM" id="SSF56112">
    <property type="entry name" value="Protein kinase-like (PK-like)"/>
    <property type="match status" value="1"/>
</dbReference>
<evidence type="ECO:0000256" key="4">
    <source>
        <dbReference type="ARBA" id="ARBA00022989"/>
    </source>
</evidence>
<dbReference type="Proteomes" id="UP000053958">
    <property type="component" value="Unassembled WGS sequence"/>
</dbReference>
<feature type="transmembrane region" description="Helical" evidence="10">
    <location>
        <begin position="553"/>
        <end position="577"/>
    </location>
</feature>
<dbReference type="GO" id="GO:0005774">
    <property type="term" value="C:vacuolar membrane"/>
    <property type="evidence" value="ECO:0007669"/>
    <property type="project" value="UniProtKB-SubCell"/>
</dbReference>
<evidence type="ECO:0000256" key="6">
    <source>
        <dbReference type="ARBA" id="ARBA00057269"/>
    </source>
</evidence>
<evidence type="ECO:0000256" key="5">
    <source>
        <dbReference type="ARBA" id="ARBA00023136"/>
    </source>
</evidence>
<dbReference type="PROSITE" id="PS50850">
    <property type="entry name" value="MFS"/>
    <property type="match status" value="1"/>
</dbReference>
<organism evidence="13 14">
    <name type="scientific">Rasamsonia emersonii (strain ATCC 16479 / CBS 393.64 / IMI 116815)</name>
    <dbReference type="NCBI Taxonomy" id="1408163"/>
    <lineage>
        <taxon>Eukaryota</taxon>
        <taxon>Fungi</taxon>
        <taxon>Dikarya</taxon>
        <taxon>Ascomycota</taxon>
        <taxon>Pezizomycotina</taxon>
        <taxon>Eurotiomycetes</taxon>
        <taxon>Eurotiomycetidae</taxon>
        <taxon>Eurotiales</taxon>
        <taxon>Trichocomaceae</taxon>
        <taxon>Rasamsonia</taxon>
    </lineage>
</organism>
<evidence type="ECO:0000256" key="2">
    <source>
        <dbReference type="ARBA" id="ARBA00007520"/>
    </source>
</evidence>
<evidence type="ECO:0000259" key="12">
    <source>
        <dbReference type="PROSITE" id="PS50850"/>
    </source>
</evidence>
<keyword evidence="5 10" id="KW-0472">Membrane</keyword>
<dbReference type="SMART" id="SM00220">
    <property type="entry name" value="S_TKc"/>
    <property type="match status" value="1"/>
</dbReference>
<dbReference type="FunFam" id="1.20.1720.10:FF:000014">
    <property type="entry name" value="MFS drug transporter, putative"/>
    <property type="match status" value="1"/>
</dbReference>
<feature type="region of interest" description="Disordered" evidence="9">
    <location>
        <begin position="841"/>
        <end position="860"/>
    </location>
</feature>
<feature type="domain" description="Major facilitator superfamily (MFS) profile" evidence="12">
    <location>
        <begin position="339"/>
        <end position="836"/>
    </location>
</feature>
<dbReference type="PANTHER" id="PTHR23501">
    <property type="entry name" value="MAJOR FACILITATOR SUPERFAMILY"/>
    <property type="match status" value="1"/>
</dbReference>
<evidence type="ECO:0000256" key="8">
    <source>
        <dbReference type="ARBA" id="ARBA00083178"/>
    </source>
</evidence>
<name>A0A0F4YS15_RASE3</name>
<dbReference type="PANTHER" id="PTHR23501:SF158">
    <property type="entry name" value="TRANSPORTER, PUTATIVE (AFU_ORTHOLOGUE AFUA_5G14490)-RELATED"/>
    <property type="match status" value="1"/>
</dbReference>
<feature type="transmembrane region" description="Helical" evidence="10">
    <location>
        <begin position="723"/>
        <end position="748"/>
    </location>
</feature>
<feature type="region of interest" description="Disordered" evidence="9">
    <location>
        <begin position="243"/>
        <end position="330"/>
    </location>
</feature>
<feature type="transmembrane region" description="Helical" evidence="10">
    <location>
        <begin position="661"/>
        <end position="680"/>
    </location>
</feature>
<dbReference type="CDD" id="cd17502">
    <property type="entry name" value="MFS_Azr1_MDR_like"/>
    <property type="match status" value="1"/>
</dbReference>
<comment type="function">
    <text evidence="6">Efflux pump; part of the gene cluster that mediates the biosynthesis of dothistromin (DOTH), a polyketide toxin very similar in structure to the aflatoxin precursor, versicolorin B. One function of dotC may be to transport early-stage dothistromin biosynthetic intermediates from the cytoplasm into vacuoles, thereby affecting the rate of dothistromin production.</text>
</comment>